<keyword evidence="8" id="KW-1015">Disulfide bond</keyword>
<evidence type="ECO:0000256" key="4">
    <source>
        <dbReference type="ARBA" id="ARBA00022525"/>
    </source>
</evidence>
<organism evidence="15">
    <name type="scientific">Chrysomela tremula</name>
    <name type="common">Leaf beetle</name>
    <dbReference type="NCBI Taxonomy" id="63687"/>
    <lineage>
        <taxon>Eukaryota</taxon>
        <taxon>Metazoa</taxon>
        <taxon>Ecdysozoa</taxon>
        <taxon>Arthropoda</taxon>
        <taxon>Hexapoda</taxon>
        <taxon>Insecta</taxon>
        <taxon>Pterygota</taxon>
        <taxon>Neoptera</taxon>
        <taxon>Endopterygota</taxon>
        <taxon>Coleoptera</taxon>
        <taxon>Polyphaga</taxon>
        <taxon>Cucujiformia</taxon>
        <taxon>Chrysomeloidea</taxon>
        <taxon>Chrysomelidae</taxon>
        <taxon>Chrysomelinae</taxon>
        <taxon>Chrysomelini</taxon>
        <taxon>Chrysomela</taxon>
    </lineage>
</organism>
<dbReference type="AlphaFoldDB" id="E7CIR4"/>
<reference evidence="15" key="1">
    <citation type="journal article" date="2010" name="PLoS ONE">
        <title>Diversity of beetle genes encoding novel plant cell wall degrading enzymes.</title>
        <authorList>
            <person name="Pauchet Y."/>
            <person name="Wilkinson P."/>
            <person name="Chauhan R."/>
            <person name="Ffrench-Constant R.H."/>
        </authorList>
    </citation>
    <scope>NUCLEOTIDE SEQUENCE</scope>
    <source>
        <tissue evidence="15">Midgut</tissue>
    </source>
</reference>
<evidence type="ECO:0000256" key="6">
    <source>
        <dbReference type="ARBA" id="ARBA00022737"/>
    </source>
</evidence>
<evidence type="ECO:0000256" key="1">
    <source>
        <dbReference type="ARBA" id="ARBA00004613"/>
    </source>
</evidence>
<evidence type="ECO:0000256" key="10">
    <source>
        <dbReference type="ARBA" id="ARBA00023295"/>
    </source>
</evidence>
<keyword evidence="10 13" id="KW-0326">Glycosidase</keyword>
<evidence type="ECO:0000256" key="9">
    <source>
        <dbReference type="ARBA" id="ARBA00023180"/>
    </source>
</evidence>
<evidence type="ECO:0000256" key="3">
    <source>
        <dbReference type="ARBA" id="ARBA00012736"/>
    </source>
</evidence>
<dbReference type="InterPro" id="IPR050434">
    <property type="entry name" value="Glycosyl_hydrlase_28"/>
</dbReference>
<sequence length="373" mass="40631">MILHLKSFVFLLIVVVSIAHGYEPIDYQTAKNLTADYCYVNSYNEVDSIVKSCRYIVIQGFEVPAGKTLNLNLQKKTVLLFEGTLTFGMAYWDGPLISISGYDIQVMGGTNHLIHGHGEKYWDGQGDGGVKKPRKVMTINAHGGSFKNINIKNCPLFCVAIVGTDLTFSGFNIDLQDGFNNNLGRNTDGMSFSQSNNILIENCKIWNQDDCVNVLGGSTNSLVRNVHCWGSHGFSITSGMADSEKLNSISNITFEDSSIGGSLGGIHVKTLPTGGPGILDRITYRNIQITDVTRFAIEAHQDYPNEDGKSSNNIKITNLNLIGVTGTVKGSSTRSVRINCGSGSCSNWNWSGIKITGAQNKDECNFHPNGYSC</sequence>
<protein>
    <recommendedName>
        <fullName evidence="3">endo-polygalacturonase</fullName>
        <ecNumber evidence="3">3.2.1.15</ecNumber>
    </recommendedName>
</protein>
<accession>E7CIR4</accession>
<gene>
    <name evidence="15" type="primary">GH28Pect-3</name>
</gene>
<comment type="catalytic activity">
    <reaction evidence="12">
        <text>(1,4-alpha-D-galacturonosyl)n+m + H2O = (1,4-alpha-D-galacturonosyl)n + (1,4-alpha-D-galacturonosyl)m.</text>
        <dbReference type="EC" id="3.2.1.15"/>
    </reaction>
</comment>
<evidence type="ECO:0000256" key="7">
    <source>
        <dbReference type="ARBA" id="ARBA00022801"/>
    </source>
</evidence>
<keyword evidence="5 14" id="KW-0732">Signal</keyword>
<name>E7CIR4_CHRTR</name>
<evidence type="ECO:0000256" key="8">
    <source>
        <dbReference type="ARBA" id="ARBA00023157"/>
    </source>
</evidence>
<dbReference type="GO" id="GO:0005576">
    <property type="term" value="C:extracellular region"/>
    <property type="evidence" value="ECO:0007669"/>
    <property type="project" value="UniProtKB-SubCell"/>
</dbReference>
<dbReference type="InterPro" id="IPR000743">
    <property type="entry name" value="Glyco_hydro_28"/>
</dbReference>
<dbReference type="InterPro" id="IPR006626">
    <property type="entry name" value="PbH1"/>
</dbReference>
<dbReference type="SUPFAM" id="SSF51126">
    <property type="entry name" value="Pectin lyase-like"/>
    <property type="match status" value="1"/>
</dbReference>
<dbReference type="GO" id="GO:0045490">
    <property type="term" value="P:pectin catabolic process"/>
    <property type="evidence" value="ECO:0007669"/>
    <property type="project" value="TreeGrafter"/>
</dbReference>
<keyword evidence="7 13" id="KW-0378">Hydrolase</keyword>
<dbReference type="GO" id="GO:0071555">
    <property type="term" value="P:cell wall organization"/>
    <property type="evidence" value="ECO:0007669"/>
    <property type="project" value="UniProtKB-KW"/>
</dbReference>
<keyword evidence="11" id="KW-0961">Cell wall biogenesis/degradation</keyword>
<proteinExistence type="evidence at transcript level"/>
<dbReference type="EC" id="3.2.1.15" evidence="3"/>
<dbReference type="InterPro" id="IPR012334">
    <property type="entry name" value="Pectin_lyas_fold"/>
</dbReference>
<dbReference type="Gene3D" id="2.160.20.10">
    <property type="entry name" value="Single-stranded right-handed beta-helix, Pectin lyase-like"/>
    <property type="match status" value="1"/>
</dbReference>
<evidence type="ECO:0000256" key="12">
    <source>
        <dbReference type="ARBA" id="ARBA00034074"/>
    </source>
</evidence>
<evidence type="ECO:0000313" key="15">
    <source>
        <dbReference type="EMBL" id="ADU33276.1"/>
    </source>
</evidence>
<keyword evidence="6" id="KW-0677">Repeat</keyword>
<dbReference type="EMBL" id="HM175771">
    <property type="protein sequence ID" value="ADU33276.1"/>
    <property type="molecule type" value="mRNA"/>
</dbReference>
<evidence type="ECO:0000256" key="2">
    <source>
        <dbReference type="ARBA" id="ARBA00008834"/>
    </source>
</evidence>
<dbReference type="InterPro" id="IPR011050">
    <property type="entry name" value="Pectin_lyase_fold/virulence"/>
</dbReference>
<dbReference type="PANTHER" id="PTHR31884">
    <property type="entry name" value="POLYGALACTURONASE"/>
    <property type="match status" value="1"/>
</dbReference>
<evidence type="ECO:0000256" key="13">
    <source>
        <dbReference type="RuleBase" id="RU361169"/>
    </source>
</evidence>
<comment type="similarity">
    <text evidence="2 13">Belongs to the glycosyl hydrolase 28 family.</text>
</comment>
<keyword evidence="4" id="KW-0964">Secreted</keyword>
<evidence type="ECO:0000256" key="14">
    <source>
        <dbReference type="SAM" id="SignalP"/>
    </source>
</evidence>
<comment type="subcellular location">
    <subcellularLocation>
        <location evidence="1">Secreted</location>
    </subcellularLocation>
</comment>
<dbReference type="SMART" id="SM00710">
    <property type="entry name" value="PbH1"/>
    <property type="match status" value="6"/>
</dbReference>
<dbReference type="Pfam" id="PF00295">
    <property type="entry name" value="Glyco_hydro_28"/>
    <property type="match status" value="1"/>
</dbReference>
<keyword evidence="9" id="KW-0325">Glycoprotein</keyword>
<feature type="chain" id="PRO_5003216284" description="endo-polygalacturonase" evidence="14">
    <location>
        <begin position="22"/>
        <end position="373"/>
    </location>
</feature>
<feature type="signal peptide" evidence="14">
    <location>
        <begin position="1"/>
        <end position="21"/>
    </location>
</feature>
<dbReference type="GO" id="GO:0004650">
    <property type="term" value="F:polygalacturonase activity"/>
    <property type="evidence" value="ECO:0007669"/>
    <property type="project" value="UniProtKB-EC"/>
</dbReference>
<evidence type="ECO:0000256" key="5">
    <source>
        <dbReference type="ARBA" id="ARBA00022729"/>
    </source>
</evidence>
<dbReference type="PANTHER" id="PTHR31884:SF9">
    <property type="entry name" value="ENDOPOLYGALACTURONASE D-RELATED"/>
    <property type="match status" value="1"/>
</dbReference>
<evidence type="ECO:0000256" key="11">
    <source>
        <dbReference type="ARBA" id="ARBA00023316"/>
    </source>
</evidence>